<name>A0A7W8MAA9_9BURK</name>
<dbReference type="AlphaFoldDB" id="A0A7W8MAA9"/>
<dbReference type="SUPFAM" id="SSF54427">
    <property type="entry name" value="NTF2-like"/>
    <property type="match status" value="1"/>
</dbReference>
<organism evidence="2 3">
    <name type="scientific">Quisquiliibacterium transsilvanicum</name>
    <dbReference type="NCBI Taxonomy" id="1549638"/>
    <lineage>
        <taxon>Bacteria</taxon>
        <taxon>Pseudomonadati</taxon>
        <taxon>Pseudomonadota</taxon>
        <taxon>Betaproteobacteria</taxon>
        <taxon>Burkholderiales</taxon>
        <taxon>Burkholderiaceae</taxon>
        <taxon>Quisquiliibacterium</taxon>
    </lineage>
</organism>
<evidence type="ECO:0000259" key="1">
    <source>
        <dbReference type="Pfam" id="PF12680"/>
    </source>
</evidence>
<sequence length="117" mass="13054">MLTPEFAQRFAHEWIEAWNSHDLDRILSHYTEDFVMASPRIAVLAGETSGILRGRQAVGAYWRKALELAPDLRFEHIATLVGADSVVIHYRGVRGPAAEVFFFDAAGQVTRAAAHYA</sequence>
<proteinExistence type="predicted"/>
<keyword evidence="3" id="KW-1185">Reference proteome</keyword>
<dbReference type="Gene3D" id="3.10.450.50">
    <property type="match status" value="1"/>
</dbReference>
<dbReference type="RefSeq" id="WP_183970614.1">
    <property type="nucleotide sequence ID" value="NZ_BAABEW010000013.1"/>
</dbReference>
<reference evidence="2 3" key="1">
    <citation type="submission" date="2020-08" db="EMBL/GenBank/DDBJ databases">
        <title>Genomic Encyclopedia of Type Strains, Phase IV (KMG-IV): sequencing the most valuable type-strain genomes for metagenomic binning, comparative biology and taxonomic classification.</title>
        <authorList>
            <person name="Goeker M."/>
        </authorList>
    </citation>
    <scope>NUCLEOTIDE SEQUENCE [LARGE SCALE GENOMIC DNA]</scope>
    <source>
        <strain evidence="2 3">DSM 29781</strain>
    </source>
</reference>
<evidence type="ECO:0000313" key="3">
    <source>
        <dbReference type="Proteomes" id="UP000532440"/>
    </source>
</evidence>
<dbReference type="InterPro" id="IPR037401">
    <property type="entry name" value="SnoaL-like"/>
</dbReference>
<dbReference type="InterPro" id="IPR032710">
    <property type="entry name" value="NTF2-like_dom_sf"/>
</dbReference>
<comment type="caution">
    <text evidence="2">The sequence shown here is derived from an EMBL/GenBank/DDBJ whole genome shotgun (WGS) entry which is preliminary data.</text>
</comment>
<evidence type="ECO:0000313" key="2">
    <source>
        <dbReference type="EMBL" id="MBB5273748.1"/>
    </source>
</evidence>
<dbReference type="GO" id="GO:0016853">
    <property type="term" value="F:isomerase activity"/>
    <property type="evidence" value="ECO:0007669"/>
    <property type="project" value="UniProtKB-KW"/>
</dbReference>
<accession>A0A7W8MAA9</accession>
<gene>
    <name evidence="2" type="ORF">HNQ70_003779</name>
</gene>
<dbReference type="EMBL" id="JACHGB010000008">
    <property type="protein sequence ID" value="MBB5273748.1"/>
    <property type="molecule type" value="Genomic_DNA"/>
</dbReference>
<dbReference type="Pfam" id="PF12680">
    <property type="entry name" value="SnoaL_2"/>
    <property type="match status" value="1"/>
</dbReference>
<dbReference type="Proteomes" id="UP000532440">
    <property type="component" value="Unassembled WGS sequence"/>
</dbReference>
<keyword evidence="2" id="KW-0413">Isomerase</keyword>
<protein>
    <submittedName>
        <fullName evidence="2">Ketosteroid isomerase-like protein</fullName>
    </submittedName>
</protein>
<feature type="domain" description="SnoaL-like" evidence="1">
    <location>
        <begin position="12"/>
        <end position="98"/>
    </location>
</feature>